<dbReference type="Proteomes" id="UP000092583">
    <property type="component" value="Unassembled WGS sequence"/>
</dbReference>
<keyword evidence="10" id="KW-1185">Reference proteome</keyword>
<dbReference type="EC" id="5.1.3.3" evidence="5"/>
<dbReference type="CDD" id="cd09019">
    <property type="entry name" value="galactose_mutarotase_like"/>
    <property type="match status" value="1"/>
</dbReference>
<dbReference type="InterPro" id="IPR008183">
    <property type="entry name" value="Aldose_1/G6P_1-epimerase"/>
</dbReference>
<feature type="binding site" evidence="7">
    <location>
        <position position="247"/>
    </location>
    <ligand>
        <name>beta-D-galactose</name>
        <dbReference type="ChEBI" id="CHEBI:27667"/>
    </ligand>
</feature>
<dbReference type="PIRSF" id="PIRSF005096">
    <property type="entry name" value="GALM"/>
    <property type="match status" value="1"/>
</dbReference>
<dbReference type="GO" id="GO:0033499">
    <property type="term" value="P:galactose catabolic process via UDP-galactose, Leloir pathway"/>
    <property type="evidence" value="ECO:0007669"/>
    <property type="project" value="TreeGrafter"/>
</dbReference>
<dbReference type="NCBIfam" id="NF008277">
    <property type="entry name" value="PRK11055.1"/>
    <property type="match status" value="1"/>
</dbReference>
<dbReference type="GO" id="GO:0006006">
    <property type="term" value="P:glucose metabolic process"/>
    <property type="evidence" value="ECO:0007669"/>
    <property type="project" value="TreeGrafter"/>
</dbReference>
<dbReference type="GO" id="GO:0004034">
    <property type="term" value="F:aldose 1-epimerase activity"/>
    <property type="evidence" value="ECO:0007669"/>
    <property type="project" value="UniProtKB-EC"/>
</dbReference>
<evidence type="ECO:0000256" key="2">
    <source>
        <dbReference type="ARBA" id="ARBA00006206"/>
    </source>
</evidence>
<dbReference type="Pfam" id="PF01263">
    <property type="entry name" value="Aldose_epim"/>
    <property type="match status" value="1"/>
</dbReference>
<reference evidence="9 10" key="1">
    <citation type="submission" date="2013-07" db="EMBL/GenBank/DDBJ databases">
        <title>The Genome Sequence of Kwoniella mangroviensis CBS10435.</title>
        <authorList>
            <consortium name="The Broad Institute Genome Sequencing Platform"/>
            <person name="Cuomo C."/>
            <person name="Litvintseva A."/>
            <person name="Chen Y."/>
            <person name="Heitman J."/>
            <person name="Sun S."/>
            <person name="Springer D."/>
            <person name="Dromer F."/>
            <person name="Young S.K."/>
            <person name="Zeng Q."/>
            <person name="Gargeya S."/>
            <person name="Fitzgerald M."/>
            <person name="Abouelleil A."/>
            <person name="Alvarado L."/>
            <person name="Berlin A.M."/>
            <person name="Chapman S.B."/>
            <person name="Dewar J."/>
            <person name="Goldberg J."/>
            <person name="Griggs A."/>
            <person name="Gujja S."/>
            <person name="Hansen M."/>
            <person name="Howarth C."/>
            <person name="Imamovic A."/>
            <person name="Larimer J."/>
            <person name="McCowan C."/>
            <person name="Murphy C."/>
            <person name="Pearson M."/>
            <person name="Priest M."/>
            <person name="Roberts A."/>
            <person name="Saif S."/>
            <person name="Shea T."/>
            <person name="Sykes S."/>
            <person name="Wortman J."/>
            <person name="Nusbaum C."/>
            <person name="Birren B."/>
        </authorList>
    </citation>
    <scope>NUCLEOTIDE SEQUENCE [LARGE SCALE GENOMIC DNA]</scope>
    <source>
        <strain evidence="9 10">CBS 10435</strain>
    </source>
</reference>
<evidence type="ECO:0000256" key="3">
    <source>
        <dbReference type="ARBA" id="ARBA00023235"/>
    </source>
</evidence>
<dbReference type="InterPro" id="IPR015443">
    <property type="entry name" value="Aldose_1-epimerase"/>
</dbReference>
<dbReference type="STRING" id="1331196.A0A1B9IYT4"/>
<comment type="catalytic activity">
    <reaction evidence="5">
        <text>alpha-D-glucose = beta-D-glucose</text>
        <dbReference type="Rhea" id="RHEA:10264"/>
        <dbReference type="ChEBI" id="CHEBI:15903"/>
        <dbReference type="ChEBI" id="CHEBI:17925"/>
        <dbReference type="EC" id="5.1.3.3"/>
    </reaction>
</comment>
<proteinExistence type="inferred from homology"/>
<dbReference type="InterPro" id="IPR011013">
    <property type="entry name" value="Gal_mutarotase_sf_dom"/>
</dbReference>
<organism evidence="9 10">
    <name type="scientific">Kwoniella mangroviensis CBS 10435</name>
    <dbReference type="NCBI Taxonomy" id="1331196"/>
    <lineage>
        <taxon>Eukaryota</taxon>
        <taxon>Fungi</taxon>
        <taxon>Dikarya</taxon>
        <taxon>Basidiomycota</taxon>
        <taxon>Agaricomycotina</taxon>
        <taxon>Tremellomycetes</taxon>
        <taxon>Tremellales</taxon>
        <taxon>Cryptococcaceae</taxon>
        <taxon>Kwoniella</taxon>
    </lineage>
</organism>
<feature type="active site" description="Proton acceptor" evidence="6">
    <location>
        <position position="314"/>
    </location>
</feature>
<dbReference type="InterPro" id="IPR047215">
    <property type="entry name" value="Galactose_mutarotase-like"/>
</dbReference>
<dbReference type="GO" id="GO:0030246">
    <property type="term" value="F:carbohydrate binding"/>
    <property type="evidence" value="ECO:0007669"/>
    <property type="project" value="InterPro"/>
</dbReference>
<dbReference type="Gene3D" id="2.70.98.10">
    <property type="match status" value="1"/>
</dbReference>
<reference evidence="10" key="2">
    <citation type="submission" date="2013-12" db="EMBL/GenBank/DDBJ databases">
        <title>Evolution of pathogenesis and genome organization in the Tremellales.</title>
        <authorList>
            <person name="Cuomo C."/>
            <person name="Litvintseva A."/>
            <person name="Heitman J."/>
            <person name="Chen Y."/>
            <person name="Sun S."/>
            <person name="Springer D."/>
            <person name="Dromer F."/>
            <person name="Young S."/>
            <person name="Zeng Q."/>
            <person name="Chapman S."/>
            <person name="Gujja S."/>
            <person name="Saif S."/>
            <person name="Birren B."/>
        </authorList>
    </citation>
    <scope>NUCLEOTIDE SEQUENCE [LARGE SCALE GENOMIC DNA]</scope>
    <source>
        <strain evidence="10">CBS 10435</strain>
    </source>
</reference>
<keyword evidence="4 5" id="KW-0119">Carbohydrate metabolism</keyword>
<evidence type="ECO:0000256" key="7">
    <source>
        <dbReference type="PIRSR" id="PIRSR005096-2"/>
    </source>
</evidence>
<evidence type="ECO:0000313" key="10">
    <source>
        <dbReference type="Proteomes" id="UP000092583"/>
    </source>
</evidence>
<dbReference type="OrthoDB" id="274691at2759"/>
<name>A0A1B9IYT4_9TREE</name>
<feature type="active site" description="Proton donor" evidence="6">
    <location>
        <position position="176"/>
    </location>
</feature>
<evidence type="ECO:0000256" key="5">
    <source>
        <dbReference type="PIRNR" id="PIRNR005096"/>
    </source>
</evidence>
<accession>A0A1B9IYT4</accession>
<keyword evidence="3 5" id="KW-0413">Isomerase</keyword>
<dbReference type="PANTHER" id="PTHR10091:SF0">
    <property type="entry name" value="GALACTOSE MUTAROTASE"/>
    <property type="match status" value="1"/>
</dbReference>
<dbReference type="PANTHER" id="PTHR10091">
    <property type="entry name" value="ALDOSE-1-EPIMERASE"/>
    <property type="match status" value="1"/>
</dbReference>
<evidence type="ECO:0000256" key="1">
    <source>
        <dbReference type="ARBA" id="ARBA00005028"/>
    </source>
</evidence>
<evidence type="ECO:0000256" key="6">
    <source>
        <dbReference type="PIRSR" id="PIRSR005096-1"/>
    </source>
</evidence>
<feature type="binding site" evidence="8">
    <location>
        <begin position="78"/>
        <end position="79"/>
    </location>
    <ligand>
        <name>beta-D-galactose</name>
        <dbReference type="ChEBI" id="CHEBI:27667"/>
    </ligand>
</feature>
<sequence>MAVKFFGSHQGRDVLAVDIQSPDGSTTATIITFGAAIHDLSVPTSTQPRSVILGFDELSGYVANKQWHHGAVAGRVANRIARGQFTLDSTQYNIESNEPTGHTCHGGNSGLGHRNWTLEKYDKSSATLMYKSPDGDQGFPGNLQVSVTYSIPSTGVFRLDYKAQTDKRTPVSLTNHSFFNVDGARGPAVHNNLQQKLTIDADQYTAVDKDLIPTGELADVAGTPFDFRESRSIELLDDRSGSPFHYDLNYVLRSPSIPGKLHRGAELISSNNDLTMECWTDQPGIQFFDGAPMDLKDRGLGGAMNGYRAGLCLETQLWPDYIHHPSFPQSVISPGDTYTHTTEYRFTKA</sequence>
<evidence type="ECO:0000256" key="8">
    <source>
        <dbReference type="PIRSR" id="PIRSR005096-3"/>
    </source>
</evidence>
<dbReference type="SUPFAM" id="SSF74650">
    <property type="entry name" value="Galactose mutarotase-like"/>
    <property type="match status" value="1"/>
</dbReference>
<protein>
    <recommendedName>
        <fullName evidence="5">Aldose 1-epimerase</fullName>
        <ecNumber evidence="5">5.1.3.3</ecNumber>
    </recommendedName>
</protein>
<comment type="similarity">
    <text evidence="2 5">Belongs to the aldose epimerase family.</text>
</comment>
<dbReference type="InterPro" id="IPR014718">
    <property type="entry name" value="GH-type_carb-bd"/>
</dbReference>
<dbReference type="EMBL" id="KI669459">
    <property type="protein sequence ID" value="OCF60690.1"/>
    <property type="molecule type" value="Genomic_DNA"/>
</dbReference>
<evidence type="ECO:0000256" key="4">
    <source>
        <dbReference type="ARBA" id="ARBA00023277"/>
    </source>
</evidence>
<evidence type="ECO:0000313" key="9">
    <source>
        <dbReference type="EMBL" id="OCF60690.1"/>
    </source>
</evidence>
<gene>
    <name evidence="9" type="ORF">L486_00327</name>
</gene>
<comment type="pathway">
    <text evidence="1 5">Carbohydrate metabolism; hexose metabolism.</text>
</comment>
<dbReference type="UniPathway" id="UPA00242"/>
<dbReference type="AlphaFoldDB" id="A0A1B9IYT4"/>